<feature type="domain" description="HTH rpiR-type" evidence="5">
    <location>
        <begin position="25"/>
        <end position="101"/>
    </location>
</feature>
<keyword evidence="4" id="KW-0804">Transcription</keyword>
<dbReference type="SUPFAM" id="SSF53697">
    <property type="entry name" value="SIS domain"/>
    <property type="match status" value="1"/>
</dbReference>
<dbReference type="InterPro" id="IPR047640">
    <property type="entry name" value="RpiR-like"/>
</dbReference>
<dbReference type="InterPro" id="IPR000281">
    <property type="entry name" value="HTH_RpiR"/>
</dbReference>
<gene>
    <name evidence="7" type="ORF">DFQ15_104101</name>
</gene>
<dbReference type="PANTHER" id="PTHR30514">
    <property type="entry name" value="GLUCOKINASE"/>
    <property type="match status" value="1"/>
</dbReference>
<proteinExistence type="predicted"/>
<accession>A0A318SJ62</accession>
<dbReference type="Gene3D" id="1.10.10.10">
    <property type="entry name" value="Winged helix-like DNA-binding domain superfamily/Winged helix DNA-binding domain"/>
    <property type="match status" value="1"/>
</dbReference>
<dbReference type="InterPro" id="IPR036388">
    <property type="entry name" value="WH-like_DNA-bd_sf"/>
</dbReference>
<dbReference type="Gene3D" id="3.40.50.10490">
    <property type="entry name" value="Glucose-6-phosphate isomerase like protein, domain 1"/>
    <property type="match status" value="1"/>
</dbReference>
<dbReference type="SUPFAM" id="SSF46689">
    <property type="entry name" value="Homeodomain-like"/>
    <property type="match status" value="1"/>
</dbReference>
<keyword evidence="1" id="KW-0805">Transcription regulation</keyword>
<dbReference type="CDD" id="cd05013">
    <property type="entry name" value="SIS_RpiR"/>
    <property type="match status" value="1"/>
</dbReference>
<dbReference type="GO" id="GO:0003700">
    <property type="term" value="F:DNA-binding transcription factor activity"/>
    <property type="evidence" value="ECO:0007669"/>
    <property type="project" value="InterPro"/>
</dbReference>
<dbReference type="GO" id="GO:0003677">
    <property type="term" value="F:DNA binding"/>
    <property type="evidence" value="ECO:0007669"/>
    <property type="project" value="UniProtKB-KW"/>
</dbReference>
<keyword evidence="3" id="KW-0324">Glycolysis</keyword>
<feature type="domain" description="SIS" evidence="6">
    <location>
        <begin position="149"/>
        <end position="287"/>
    </location>
</feature>
<dbReference type="PROSITE" id="PS51464">
    <property type="entry name" value="SIS"/>
    <property type="match status" value="1"/>
</dbReference>
<dbReference type="AlphaFoldDB" id="A0A318SJ62"/>
<dbReference type="InterPro" id="IPR046348">
    <property type="entry name" value="SIS_dom_sf"/>
</dbReference>
<protein>
    <submittedName>
        <fullName evidence="7">RpiR family transcriptional regulator</fullName>
    </submittedName>
</protein>
<keyword evidence="2" id="KW-0238">DNA-binding</keyword>
<dbReference type="InterPro" id="IPR009057">
    <property type="entry name" value="Homeodomain-like_sf"/>
</dbReference>
<sequence>MQTGCLQYILHKSDTMKSPLQNPVALLPERLADPAVGLTASERTLAEALERDYPHALLESATALAARTGTSASTVVRLFAKLGYGSYAEAQREARAEMTALLQTAGQRAPITIGTRRSLQQCVDDALLHDQHNITATHDGLDMEAFEAMAALLARDTGRVFVLAQINSAPVAAWLTLHLNMCRPGVQELGTGAIAATDQLLWVQPGDLLLAFSIRRYASGPVKVAERFRAAGGRVLTITDSATAPLAMLADHRLLVRTSNASPFNSYTAAFFLCNALVSAVAQLRHEAVSEALAQRDRLWQEVEAHLLAEPGQARRPGKP</sequence>
<dbReference type="Proteomes" id="UP000247540">
    <property type="component" value="Unassembled WGS sequence"/>
</dbReference>
<reference evidence="7 8" key="1">
    <citation type="submission" date="2018-06" db="EMBL/GenBank/DDBJ databases">
        <title>Genomic Encyclopedia of Type Strains, Phase III (KMG-III): the genomes of soil and plant-associated and newly described type strains.</title>
        <authorList>
            <person name="Whitman W."/>
        </authorList>
    </citation>
    <scope>NUCLEOTIDE SEQUENCE [LARGE SCALE GENOMIC DNA]</scope>
    <source>
        <strain evidence="7 8">CECT 7646</strain>
    </source>
</reference>
<dbReference type="InterPro" id="IPR001347">
    <property type="entry name" value="SIS_dom"/>
</dbReference>
<evidence type="ECO:0000313" key="7">
    <source>
        <dbReference type="EMBL" id="PYE78908.1"/>
    </source>
</evidence>
<dbReference type="InterPro" id="IPR035472">
    <property type="entry name" value="RpiR-like_SIS"/>
</dbReference>
<evidence type="ECO:0000313" key="8">
    <source>
        <dbReference type="Proteomes" id="UP000247540"/>
    </source>
</evidence>
<evidence type="ECO:0000256" key="2">
    <source>
        <dbReference type="ARBA" id="ARBA00023125"/>
    </source>
</evidence>
<dbReference type="PROSITE" id="PS51071">
    <property type="entry name" value="HTH_RPIR"/>
    <property type="match status" value="1"/>
</dbReference>
<comment type="caution">
    <text evidence="7">The sequence shown here is derived from an EMBL/GenBank/DDBJ whole genome shotgun (WGS) entry which is preliminary data.</text>
</comment>
<dbReference type="PANTHER" id="PTHR30514:SF18">
    <property type="entry name" value="RPIR-FAMILY TRANSCRIPTIONAL REGULATOR"/>
    <property type="match status" value="1"/>
</dbReference>
<evidence type="ECO:0000256" key="3">
    <source>
        <dbReference type="ARBA" id="ARBA00023152"/>
    </source>
</evidence>
<evidence type="ECO:0000256" key="4">
    <source>
        <dbReference type="ARBA" id="ARBA00023163"/>
    </source>
</evidence>
<dbReference type="GO" id="GO:0097367">
    <property type="term" value="F:carbohydrate derivative binding"/>
    <property type="evidence" value="ECO:0007669"/>
    <property type="project" value="InterPro"/>
</dbReference>
<dbReference type="GO" id="GO:0006096">
    <property type="term" value="P:glycolytic process"/>
    <property type="evidence" value="ECO:0007669"/>
    <property type="project" value="UniProtKB-KW"/>
</dbReference>
<evidence type="ECO:0000256" key="1">
    <source>
        <dbReference type="ARBA" id="ARBA00023015"/>
    </source>
</evidence>
<keyword evidence="8" id="KW-1185">Reference proteome</keyword>
<evidence type="ECO:0000259" key="6">
    <source>
        <dbReference type="PROSITE" id="PS51464"/>
    </source>
</evidence>
<dbReference type="EMBL" id="QJTC01000004">
    <property type="protein sequence ID" value="PYE78908.1"/>
    <property type="molecule type" value="Genomic_DNA"/>
</dbReference>
<evidence type="ECO:0000259" key="5">
    <source>
        <dbReference type="PROSITE" id="PS51071"/>
    </source>
</evidence>
<name>A0A318SJ62_9BURK</name>
<organism evidence="7 8">
    <name type="scientific">Xylophilus ampelinus</name>
    <dbReference type="NCBI Taxonomy" id="54067"/>
    <lineage>
        <taxon>Bacteria</taxon>
        <taxon>Pseudomonadati</taxon>
        <taxon>Pseudomonadota</taxon>
        <taxon>Betaproteobacteria</taxon>
        <taxon>Burkholderiales</taxon>
        <taxon>Xylophilus</taxon>
    </lineage>
</organism>
<dbReference type="Pfam" id="PF01380">
    <property type="entry name" value="SIS"/>
    <property type="match status" value="1"/>
</dbReference>